<name>A0A3A4R4E4_9BACT</name>
<reference evidence="2 3" key="1">
    <citation type="journal article" date="2017" name="ISME J.">
        <title>Energy and carbon metabolisms in a deep terrestrial subsurface fluid microbial community.</title>
        <authorList>
            <person name="Momper L."/>
            <person name="Jungbluth S.P."/>
            <person name="Lee M.D."/>
            <person name="Amend J.P."/>
        </authorList>
    </citation>
    <scope>NUCLEOTIDE SEQUENCE [LARGE SCALE GENOMIC DNA]</scope>
    <source>
        <strain evidence="2">SURF_26</strain>
    </source>
</reference>
<feature type="transmembrane region" description="Helical" evidence="1">
    <location>
        <begin position="277"/>
        <end position="293"/>
    </location>
</feature>
<keyword evidence="1" id="KW-0812">Transmembrane</keyword>
<evidence type="ECO:0000256" key="1">
    <source>
        <dbReference type="SAM" id="Phobius"/>
    </source>
</evidence>
<comment type="caution">
    <text evidence="2">The sequence shown here is derived from an EMBL/GenBank/DDBJ whole genome shotgun (WGS) entry which is preliminary data.</text>
</comment>
<feature type="transmembrane region" description="Helical" evidence="1">
    <location>
        <begin position="86"/>
        <end position="104"/>
    </location>
</feature>
<evidence type="ECO:0000313" key="2">
    <source>
        <dbReference type="EMBL" id="RJP57158.1"/>
    </source>
</evidence>
<evidence type="ECO:0000313" key="3">
    <source>
        <dbReference type="Proteomes" id="UP000266426"/>
    </source>
</evidence>
<dbReference type="AlphaFoldDB" id="A0A3A4R4E4"/>
<keyword evidence="1" id="KW-1133">Transmembrane helix</keyword>
<organism evidence="2 3">
    <name type="scientific">Candidatus Auribacter fodinae</name>
    <dbReference type="NCBI Taxonomy" id="2093366"/>
    <lineage>
        <taxon>Bacteria</taxon>
        <taxon>Pseudomonadati</taxon>
        <taxon>Candidatus Auribacterota</taxon>
        <taxon>Candidatus Auribacteria</taxon>
        <taxon>Candidatus Auribacterales</taxon>
        <taxon>Candidatus Auribacteraceae</taxon>
        <taxon>Candidatus Auribacter</taxon>
    </lineage>
</organism>
<feature type="transmembrane region" description="Helical" evidence="1">
    <location>
        <begin position="203"/>
        <end position="221"/>
    </location>
</feature>
<dbReference type="EMBL" id="QZJZ01000085">
    <property type="protein sequence ID" value="RJP57158.1"/>
    <property type="molecule type" value="Genomic_DNA"/>
</dbReference>
<protein>
    <recommendedName>
        <fullName evidence="4">Glycosyltransferase RgtA/B/C/D-like domain-containing protein</fullName>
    </recommendedName>
</protein>
<sequence length="326" mass="36743">MQKKSFLFTAILIASVAAVLTYNYCTLFTFTKLKSSMFLHKQIIHGKALSPYNYRILVPVVTETAAKLLCGLGVMKYKEAWTTTYAMYYFTAIFLFLMTLFLFLKQWHNPLLSLIGTLFCAGLLPVALMDHYFQPGSLLEAWLFCAAFLASCKSRYVAVAIITVIASFNRETGIFIPFVYLFGALDIKSAVKKPDKNVMRQIVNFMALTLISAGVVIGIRYMQGFSGVRHTISDVWTINTYTLGLLIAPLHLVLFLGGGWVLAALGFRKADRFTRQETLIIPLYIIPVAIFGIWREVRLLIPLYPLLISLCLFYVRDECDGVGERG</sequence>
<feature type="transmembrane region" description="Helical" evidence="1">
    <location>
        <begin position="241"/>
        <end position="265"/>
    </location>
</feature>
<evidence type="ECO:0008006" key="4">
    <source>
        <dbReference type="Google" id="ProtNLM"/>
    </source>
</evidence>
<keyword evidence="1" id="KW-0472">Membrane</keyword>
<accession>A0A3A4R4E4</accession>
<proteinExistence type="predicted"/>
<feature type="transmembrane region" description="Helical" evidence="1">
    <location>
        <begin position="299"/>
        <end position="315"/>
    </location>
</feature>
<feature type="transmembrane region" description="Helical" evidence="1">
    <location>
        <begin position="110"/>
        <end position="129"/>
    </location>
</feature>
<gene>
    <name evidence="2" type="ORF">C4541_10710</name>
</gene>
<dbReference type="Proteomes" id="UP000266426">
    <property type="component" value="Unassembled WGS sequence"/>
</dbReference>